<dbReference type="PROSITE" id="PS51740">
    <property type="entry name" value="SPOVT_ABRB"/>
    <property type="match status" value="1"/>
</dbReference>
<dbReference type="AlphaFoldDB" id="A0A0G1CHK1"/>
<dbReference type="SUPFAM" id="SSF89447">
    <property type="entry name" value="AbrB/MazE/MraZ-like"/>
    <property type="match status" value="1"/>
</dbReference>
<sequence length="94" mass="10526">MSVFVTITSQGQITVPAKFRRQLGLKKNQKVLASVQDNKLIIEPAVDLLSLYGSLSHLAKKNKGKPIDEIIQMEEEGVAEAVADDYRKKFLKQK</sequence>
<dbReference type="GO" id="GO:0003677">
    <property type="term" value="F:DNA binding"/>
    <property type="evidence" value="ECO:0007669"/>
    <property type="project" value="UniProtKB-UniRule"/>
</dbReference>
<dbReference type="Pfam" id="PF04014">
    <property type="entry name" value="MazE_antitoxin"/>
    <property type="match status" value="1"/>
</dbReference>
<evidence type="ECO:0000259" key="2">
    <source>
        <dbReference type="PROSITE" id="PS51740"/>
    </source>
</evidence>
<dbReference type="InterPro" id="IPR007159">
    <property type="entry name" value="SpoVT-AbrB_dom"/>
</dbReference>
<keyword evidence="1" id="KW-0238">DNA-binding</keyword>
<organism evidence="3 4">
    <name type="scientific">Candidatus Gottesmanbacteria bacterium GW2011_GWA1_43_11</name>
    <dbReference type="NCBI Taxonomy" id="1618436"/>
    <lineage>
        <taxon>Bacteria</taxon>
        <taxon>Candidatus Gottesmaniibacteriota</taxon>
    </lineage>
</organism>
<dbReference type="STRING" id="1618436.UV59_C0012G0085"/>
<reference evidence="3 4" key="1">
    <citation type="journal article" date="2015" name="Nature">
        <title>rRNA introns, odd ribosomes, and small enigmatic genomes across a large radiation of phyla.</title>
        <authorList>
            <person name="Brown C.T."/>
            <person name="Hug L.A."/>
            <person name="Thomas B.C."/>
            <person name="Sharon I."/>
            <person name="Castelle C.J."/>
            <person name="Singh A."/>
            <person name="Wilkins M.J."/>
            <person name="Williams K.H."/>
            <person name="Banfield J.F."/>
        </authorList>
    </citation>
    <scope>NUCLEOTIDE SEQUENCE [LARGE SCALE GENOMIC DNA]</scope>
</reference>
<proteinExistence type="predicted"/>
<dbReference type="Proteomes" id="UP000034543">
    <property type="component" value="Unassembled WGS sequence"/>
</dbReference>
<dbReference type="SMART" id="SM00966">
    <property type="entry name" value="SpoVT_AbrB"/>
    <property type="match status" value="1"/>
</dbReference>
<gene>
    <name evidence="3" type="ORF">UV59_C0012G0085</name>
</gene>
<evidence type="ECO:0000256" key="1">
    <source>
        <dbReference type="PROSITE-ProRule" id="PRU01076"/>
    </source>
</evidence>
<evidence type="ECO:0000313" key="4">
    <source>
        <dbReference type="Proteomes" id="UP000034543"/>
    </source>
</evidence>
<feature type="domain" description="SpoVT-AbrB" evidence="2">
    <location>
        <begin position="2"/>
        <end position="47"/>
    </location>
</feature>
<dbReference type="NCBIfam" id="TIGR01439">
    <property type="entry name" value="lp_hng_hel_AbrB"/>
    <property type="match status" value="1"/>
</dbReference>
<protein>
    <recommendedName>
        <fullName evidence="2">SpoVT-AbrB domain-containing protein</fullName>
    </recommendedName>
</protein>
<name>A0A0G1CHK1_9BACT</name>
<evidence type="ECO:0000313" key="3">
    <source>
        <dbReference type="EMBL" id="KKS84992.1"/>
    </source>
</evidence>
<dbReference type="PATRIC" id="fig|1618436.3.peg.724"/>
<dbReference type="Gene3D" id="2.10.260.10">
    <property type="match status" value="1"/>
</dbReference>
<accession>A0A0G1CHK1</accession>
<dbReference type="EMBL" id="LCFB01000012">
    <property type="protein sequence ID" value="KKS84992.1"/>
    <property type="molecule type" value="Genomic_DNA"/>
</dbReference>
<comment type="caution">
    <text evidence="3">The sequence shown here is derived from an EMBL/GenBank/DDBJ whole genome shotgun (WGS) entry which is preliminary data.</text>
</comment>
<dbReference type="InterPro" id="IPR037914">
    <property type="entry name" value="SpoVT-AbrB_sf"/>
</dbReference>